<protein>
    <submittedName>
        <fullName evidence="1">Uncharacterized protein</fullName>
    </submittedName>
</protein>
<accession>A0A0F9MF23</accession>
<sequence length="128" mass="12970">PWYYQGADYVGKGGTACIYVAAGLYGLEVAGVISPVAVGEIPALLGGGLKAVGTAGHKAAELGWLLVLYGADRLATSPLAQQAMTGFATGYVAARTPGLPIATPSTFFMGVSQFAGQFFGNLQGLLAQ</sequence>
<evidence type="ECO:0000313" key="1">
    <source>
        <dbReference type="EMBL" id="KKM67747.1"/>
    </source>
</evidence>
<gene>
    <name evidence="1" type="ORF">LCGC14_1468030</name>
</gene>
<reference evidence="1" key="1">
    <citation type="journal article" date="2015" name="Nature">
        <title>Complex archaea that bridge the gap between prokaryotes and eukaryotes.</title>
        <authorList>
            <person name="Spang A."/>
            <person name="Saw J.H."/>
            <person name="Jorgensen S.L."/>
            <person name="Zaremba-Niedzwiedzka K."/>
            <person name="Martijn J."/>
            <person name="Lind A.E."/>
            <person name="van Eijk R."/>
            <person name="Schleper C."/>
            <person name="Guy L."/>
            <person name="Ettema T.J."/>
        </authorList>
    </citation>
    <scope>NUCLEOTIDE SEQUENCE</scope>
</reference>
<name>A0A0F9MF23_9ZZZZ</name>
<comment type="caution">
    <text evidence="1">The sequence shown here is derived from an EMBL/GenBank/DDBJ whole genome shotgun (WGS) entry which is preliminary data.</text>
</comment>
<dbReference type="EMBL" id="LAZR01010294">
    <property type="protein sequence ID" value="KKM67747.1"/>
    <property type="molecule type" value="Genomic_DNA"/>
</dbReference>
<dbReference type="AlphaFoldDB" id="A0A0F9MF23"/>
<organism evidence="1">
    <name type="scientific">marine sediment metagenome</name>
    <dbReference type="NCBI Taxonomy" id="412755"/>
    <lineage>
        <taxon>unclassified sequences</taxon>
        <taxon>metagenomes</taxon>
        <taxon>ecological metagenomes</taxon>
    </lineage>
</organism>
<proteinExistence type="predicted"/>
<feature type="non-terminal residue" evidence="1">
    <location>
        <position position="1"/>
    </location>
</feature>